<dbReference type="InterPro" id="IPR038330">
    <property type="entry name" value="TspO/MBR-related_sf"/>
</dbReference>
<organism evidence="2 3">
    <name type="scientific">Pedobacter roseus</name>
    <dbReference type="NCBI Taxonomy" id="336820"/>
    <lineage>
        <taxon>Bacteria</taxon>
        <taxon>Pseudomonadati</taxon>
        <taxon>Bacteroidota</taxon>
        <taxon>Sphingobacteriia</taxon>
        <taxon>Sphingobacteriales</taxon>
        <taxon>Sphingobacteriaceae</taxon>
        <taxon>Pedobacter</taxon>
    </lineage>
</organism>
<feature type="transmembrane region" description="Helical" evidence="1">
    <location>
        <begin position="46"/>
        <end position="72"/>
    </location>
</feature>
<feature type="transmembrane region" description="Helical" evidence="1">
    <location>
        <begin position="183"/>
        <end position="202"/>
    </location>
</feature>
<feature type="transmembrane region" description="Helical" evidence="1">
    <location>
        <begin position="110"/>
        <end position="130"/>
    </location>
</feature>
<feature type="transmembrane region" description="Helical" evidence="1">
    <location>
        <begin position="84"/>
        <end position="104"/>
    </location>
</feature>
<dbReference type="KEGG" id="proe:H9L23_07925"/>
<keyword evidence="1" id="KW-0812">Transmembrane</keyword>
<keyword evidence="1" id="KW-1133">Transmembrane helix</keyword>
<evidence type="ECO:0000256" key="1">
    <source>
        <dbReference type="SAM" id="Phobius"/>
    </source>
</evidence>
<gene>
    <name evidence="2" type="ORF">H9L23_07925</name>
</gene>
<feature type="transmembrane region" description="Helical" evidence="1">
    <location>
        <begin position="7"/>
        <end position="26"/>
    </location>
</feature>
<keyword evidence="3" id="KW-1185">Reference proteome</keyword>
<keyword evidence="1" id="KW-0472">Membrane</keyword>
<dbReference type="EMBL" id="CP060723">
    <property type="protein sequence ID" value="QNN43997.1"/>
    <property type="molecule type" value="Genomic_DNA"/>
</dbReference>
<feature type="transmembrane region" description="Helical" evidence="1">
    <location>
        <begin position="151"/>
        <end position="171"/>
    </location>
</feature>
<dbReference type="PANTHER" id="PTHR33802">
    <property type="entry name" value="SI:CH211-161H7.5-RELATED"/>
    <property type="match status" value="1"/>
</dbReference>
<evidence type="ECO:0000313" key="2">
    <source>
        <dbReference type="EMBL" id="QNN43997.1"/>
    </source>
</evidence>
<reference evidence="2 3" key="1">
    <citation type="submission" date="2020-08" db="EMBL/GenBank/DDBJ databases">
        <title>Genome sequence of Pedobacter roseus KACC 11594T.</title>
        <authorList>
            <person name="Hyun D.-W."/>
            <person name="Bae J.-W."/>
        </authorList>
    </citation>
    <scope>NUCLEOTIDE SEQUENCE [LARGE SCALE GENOMIC DNA]</scope>
    <source>
        <strain evidence="2 3">KACC 11594</strain>
    </source>
</reference>
<evidence type="ECO:0000313" key="3">
    <source>
        <dbReference type="Proteomes" id="UP000515806"/>
    </source>
</evidence>
<name>A0A7G9QKX2_9SPHI</name>
<feature type="transmembrane region" description="Helical" evidence="1">
    <location>
        <begin position="209"/>
        <end position="227"/>
    </location>
</feature>
<proteinExistence type="predicted"/>
<sequence>MNNAKKILPFANGFSLILTIAVNYLSNAGLLNGNSMKTVSDRYFNYFTPAGYAFSIWGLIYLGLLGFVIYTGINGKKNPDKSGVLTKIGWWFVLSCLANSLWVVAWLYDYTGISVMIMGVLLFSLLKIVVNTRMELDAHPLKEYLFIYWPFALYSGWITVAFIANISAYLTKIGWQGWGISNAGWAIIMICTAGLVNIMMVYTRNLREFAVVGIWALMAISVSNNTNPSGKNIVYTCYAVSIIILAFVIHSGLKNRKHSIHSM</sequence>
<dbReference type="PANTHER" id="PTHR33802:SF1">
    <property type="entry name" value="XK-RELATED PROTEIN"/>
    <property type="match status" value="1"/>
</dbReference>
<feature type="transmembrane region" description="Helical" evidence="1">
    <location>
        <begin position="233"/>
        <end position="253"/>
    </location>
</feature>
<dbReference type="AlphaFoldDB" id="A0A7G9QKX2"/>
<dbReference type="Gene3D" id="1.20.1260.100">
    <property type="entry name" value="TspO/MBR protein"/>
    <property type="match status" value="1"/>
</dbReference>
<protein>
    <submittedName>
        <fullName evidence="2">Tryptophan-rich sensory protein</fullName>
    </submittedName>
</protein>
<accession>A0A7G9QKX2</accession>
<dbReference type="Proteomes" id="UP000515806">
    <property type="component" value="Chromosome"/>
</dbReference>